<dbReference type="Proteomes" id="UP000070501">
    <property type="component" value="Unassembled WGS sequence"/>
</dbReference>
<dbReference type="GO" id="GO:0000324">
    <property type="term" value="C:fungal-type vacuole"/>
    <property type="evidence" value="ECO:0007669"/>
    <property type="project" value="TreeGrafter"/>
</dbReference>
<dbReference type="EMBL" id="KQ964246">
    <property type="protein sequence ID" value="KXJ95695.1"/>
    <property type="molecule type" value="Genomic_DNA"/>
</dbReference>
<accession>A0A136JEV3</accession>
<evidence type="ECO:0000313" key="4">
    <source>
        <dbReference type="Proteomes" id="UP000070501"/>
    </source>
</evidence>
<gene>
    <name evidence="3" type="ORF">Micbo1qcDRAFT_157722</name>
</gene>
<evidence type="ECO:0008006" key="5">
    <source>
        <dbReference type="Google" id="ProtNLM"/>
    </source>
</evidence>
<feature type="transmembrane region" description="Helical" evidence="2">
    <location>
        <begin position="272"/>
        <end position="295"/>
    </location>
</feature>
<dbReference type="PANTHER" id="PTHR36819">
    <property type="entry name" value="REGULATOR OF PHOSPHOLIPASE D SRF1"/>
    <property type="match status" value="1"/>
</dbReference>
<keyword evidence="2" id="KW-1133">Transmembrane helix</keyword>
<keyword evidence="2" id="KW-0812">Transmembrane</keyword>
<evidence type="ECO:0000256" key="2">
    <source>
        <dbReference type="SAM" id="Phobius"/>
    </source>
</evidence>
<protein>
    <recommendedName>
        <fullName evidence="5">Regulator of phospholipase D SRF1</fullName>
    </recommendedName>
</protein>
<feature type="transmembrane region" description="Helical" evidence="2">
    <location>
        <begin position="234"/>
        <end position="252"/>
    </location>
</feature>
<feature type="transmembrane region" description="Helical" evidence="2">
    <location>
        <begin position="193"/>
        <end position="214"/>
    </location>
</feature>
<feature type="region of interest" description="Disordered" evidence="1">
    <location>
        <begin position="28"/>
        <end position="55"/>
    </location>
</feature>
<dbReference type="InterPro" id="IPR037737">
    <property type="entry name" value="Srf1"/>
</dbReference>
<dbReference type="InParanoid" id="A0A136JEV3"/>
<dbReference type="AlphaFoldDB" id="A0A136JEV3"/>
<proteinExistence type="predicted"/>
<keyword evidence="4" id="KW-1185">Reference proteome</keyword>
<dbReference type="OrthoDB" id="2589563at2759"/>
<evidence type="ECO:0000256" key="1">
    <source>
        <dbReference type="SAM" id="MobiDB-lite"/>
    </source>
</evidence>
<keyword evidence="2" id="KW-0472">Membrane</keyword>
<feature type="transmembrane region" description="Helical" evidence="2">
    <location>
        <begin position="315"/>
        <end position="334"/>
    </location>
</feature>
<sequence>MPSRDSNNLRASVPPWVELYDPRVHGEDDALLSTTPLAPSAPPPTVRTESGKRTNHLKRRVSKDGYVDWVDEKYDHVSKLPVFMRKRADKPGRRWDHLRTADPVIMGLGYRDPHEDPYARWRDFVHSSSYGRDQAEVSQIVPYEELQAQMPGLDQPVKAPYHHLDPKAAKQSRKKTMIAKFRDFALRHPMAPLTFRLIVLVTTISALVVAVQIFKRWHDPNITTRNAAETSQAVVAIIIDATAIPYILYMVYDEYTGKPLGLRRAAQKVGLAMLDVLFIVFKAASSALAFEALIYHSADVNDMGEPVGDAETANIRLARALAALVTVGLISWILNFTISVFRIAEQLGGINDAQVQ</sequence>
<evidence type="ECO:0000313" key="3">
    <source>
        <dbReference type="EMBL" id="KXJ95695.1"/>
    </source>
</evidence>
<name>A0A136JEV3_9PEZI</name>
<organism evidence="3 4">
    <name type="scientific">Microdochium bolleyi</name>
    <dbReference type="NCBI Taxonomy" id="196109"/>
    <lineage>
        <taxon>Eukaryota</taxon>
        <taxon>Fungi</taxon>
        <taxon>Dikarya</taxon>
        <taxon>Ascomycota</taxon>
        <taxon>Pezizomycotina</taxon>
        <taxon>Sordariomycetes</taxon>
        <taxon>Xylariomycetidae</taxon>
        <taxon>Xylariales</taxon>
        <taxon>Microdochiaceae</taxon>
        <taxon>Microdochium</taxon>
    </lineage>
</organism>
<reference evidence="4" key="1">
    <citation type="submission" date="2016-02" db="EMBL/GenBank/DDBJ databases">
        <title>Draft genome sequence of Microdochium bolleyi, a fungal endophyte of beachgrass.</title>
        <authorList>
            <consortium name="DOE Joint Genome Institute"/>
            <person name="David A.S."/>
            <person name="May G."/>
            <person name="Haridas S."/>
            <person name="Lim J."/>
            <person name="Wang M."/>
            <person name="Labutti K."/>
            <person name="Lipzen A."/>
            <person name="Barry K."/>
            <person name="Grigoriev I.V."/>
        </authorList>
    </citation>
    <scope>NUCLEOTIDE SEQUENCE [LARGE SCALE GENOMIC DNA]</scope>
    <source>
        <strain evidence="4">J235TASD1</strain>
    </source>
</reference>
<dbReference type="PANTHER" id="PTHR36819:SF1">
    <property type="entry name" value="REGULATOR OF PHOSPHOLIPASE D SRF1"/>
    <property type="match status" value="1"/>
</dbReference>
<dbReference type="GO" id="GO:0071944">
    <property type="term" value="C:cell periphery"/>
    <property type="evidence" value="ECO:0007669"/>
    <property type="project" value="TreeGrafter"/>
</dbReference>